<sequence>MNQIFLWHKSCSFCFAGRISAMYGKQVMRALCVLRNGVVARKKGILETNAL</sequence>
<evidence type="ECO:0000313" key="2">
    <source>
        <dbReference type="Proteomes" id="UP000018680"/>
    </source>
</evidence>
<protein>
    <submittedName>
        <fullName evidence="1">Uncharacterized protein</fullName>
    </submittedName>
</protein>
<dbReference type="KEGG" id="slr:L21SP2_0366"/>
<evidence type="ECO:0000313" key="1">
    <source>
        <dbReference type="EMBL" id="AHC13802.1"/>
    </source>
</evidence>
<dbReference type="HOGENOM" id="CLU_3103637_0_0_12"/>
<dbReference type="Proteomes" id="UP000018680">
    <property type="component" value="Chromosome"/>
</dbReference>
<reference evidence="1 2" key="1">
    <citation type="journal article" date="2015" name="Stand. Genomic Sci.">
        <title>Complete genome sequence and description of Salinispira pacifica gen. nov., sp. nov., a novel spirochaete isolated form a hypersaline microbial mat.</title>
        <authorList>
            <person name="Ben Hania W."/>
            <person name="Joseph M."/>
            <person name="Schumann P."/>
            <person name="Bunk B."/>
            <person name="Fiebig A."/>
            <person name="Sproer C."/>
            <person name="Klenk H.P."/>
            <person name="Fardeau M.L."/>
            <person name="Spring S."/>
        </authorList>
    </citation>
    <scope>NUCLEOTIDE SEQUENCE [LARGE SCALE GENOMIC DNA]</scope>
    <source>
        <strain evidence="1 2">L21-RPul-D2</strain>
    </source>
</reference>
<accession>V5WDD4</accession>
<dbReference type="AlphaFoldDB" id="V5WDD4"/>
<proteinExistence type="predicted"/>
<name>V5WDD4_9SPIO</name>
<gene>
    <name evidence="1" type="ORF">L21SP2_0366</name>
</gene>
<organism evidence="1 2">
    <name type="scientific">Salinispira pacifica</name>
    <dbReference type="NCBI Taxonomy" id="1307761"/>
    <lineage>
        <taxon>Bacteria</taxon>
        <taxon>Pseudomonadati</taxon>
        <taxon>Spirochaetota</taxon>
        <taxon>Spirochaetia</taxon>
        <taxon>Spirochaetales</taxon>
        <taxon>Spirochaetaceae</taxon>
        <taxon>Salinispira</taxon>
    </lineage>
</organism>
<keyword evidence="2" id="KW-1185">Reference proteome</keyword>
<dbReference type="EMBL" id="CP006939">
    <property type="protein sequence ID" value="AHC13802.1"/>
    <property type="molecule type" value="Genomic_DNA"/>
</dbReference>